<accession>A0A0C3QED7</accession>
<evidence type="ECO:0000313" key="2">
    <source>
        <dbReference type="Proteomes" id="UP000054248"/>
    </source>
</evidence>
<dbReference type="EMBL" id="KN822982">
    <property type="protein sequence ID" value="KIO29525.1"/>
    <property type="molecule type" value="Genomic_DNA"/>
</dbReference>
<sequence>MAKIGTTHPDSLSTAIYNASYTSPSLPPSTALTLPWHLSSFSLTALPTTTNIQTLSTSPPPPPTTSLHYSQMDTYFSTSSPEYKAHAHVADYVFWDANITAQDIGLCAAYASLQRFVKGEDLYIPPRNVTELQAILRNYSDHVVNSLCSQVVSRVALRNANGWAVARAQSARSLSAVLSKDDNLDRLVALHSAPQSEALVSPLHHHLIEEDDYAFGSGAATPRQIRSN</sequence>
<organism evidence="1 2">
    <name type="scientific">Tulasnella calospora MUT 4182</name>
    <dbReference type="NCBI Taxonomy" id="1051891"/>
    <lineage>
        <taxon>Eukaryota</taxon>
        <taxon>Fungi</taxon>
        <taxon>Dikarya</taxon>
        <taxon>Basidiomycota</taxon>
        <taxon>Agaricomycotina</taxon>
        <taxon>Agaricomycetes</taxon>
        <taxon>Cantharellales</taxon>
        <taxon>Tulasnellaceae</taxon>
        <taxon>Tulasnella</taxon>
    </lineage>
</organism>
<gene>
    <name evidence="1" type="ORF">M407DRAFT_21419</name>
</gene>
<proteinExistence type="predicted"/>
<evidence type="ECO:0000313" key="1">
    <source>
        <dbReference type="EMBL" id="KIO29525.1"/>
    </source>
</evidence>
<dbReference type="AlphaFoldDB" id="A0A0C3QED7"/>
<dbReference type="OrthoDB" id="3229989at2759"/>
<keyword evidence="2" id="KW-1185">Reference proteome</keyword>
<dbReference type="Proteomes" id="UP000054248">
    <property type="component" value="Unassembled WGS sequence"/>
</dbReference>
<protein>
    <submittedName>
        <fullName evidence="1">Uncharacterized protein</fullName>
    </submittedName>
</protein>
<reference evidence="2" key="2">
    <citation type="submission" date="2015-01" db="EMBL/GenBank/DDBJ databases">
        <title>Evolutionary Origins and Diversification of the Mycorrhizal Mutualists.</title>
        <authorList>
            <consortium name="DOE Joint Genome Institute"/>
            <consortium name="Mycorrhizal Genomics Consortium"/>
            <person name="Kohler A."/>
            <person name="Kuo A."/>
            <person name="Nagy L.G."/>
            <person name="Floudas D."/>
            <person name="Copeland A."/>
            <person name="Barry K.W."/>
            <person name="Cichocki N."/>
            <person name="Veneault-Fourrey C."/>
            <person name="LaButti K."/>
            <person name="Lindquist E.A."/>
            <person name="Lipzen A."/>
            <person name="Lundell T."/>
            <person name="Morin E."/>
            <person name="Murat C."/>
            <person name="Riley R."/>
            <person name="Ohm R."/>
            <person name="Sun H."/>
            <person name="Tunlid A."/>
            <person name="Henrissat B."/>
            <person name="Grigoriev I.V."/>
            <person name="Hibbett D.S."/>
            <person name="Martin F."/>
        </authorList>
    </citation>
    <scope>NUCLEOTIDE SEQUENCE [LARGE SCALE GENOMIC DNA]</scope>
    <source>
        <strain evidence="2">MUT 4182</strain>
    </source>
</reference>
<reference evidence="1 2" key="1">
    <citation type="submission" date="2014-04" db="EMBL/GenBank/DDBJ databases">
        <authorList>
            <consortium name="DOE Joint Genome Institute"/>
            <person name="Kuo A."/>
            <person name="Girlanda M."/>
            <person name="Perotto S."/>
            <person name="Kohler A."/>
            <person name="Nagy L.G."/>
            <person name="Floudas D."/>
            <person name="Copeland A."/>
            <person name="Barry K.W."/>
            <person name="Cichocki N."/>
            <person name="Veneault-Fourrey C."/>
            <person name="LaButti K."/>
            <person name="Lindquist E.A."/>
            <person name="Lipzen A."/>
            <person name="Lundell T."/>
            <person name="Morin E."/>
            <person name="Murat C."/>
            <person name="Sun H."/>
            <person name="Tunlid A."/>
            <person name="Henrissat B."/>
            <person name="Grigoriev I.V."/>
            <person name="Hibbett D.S."/>
            <person name="Martin F."/>
            <person name="Nordberg H.P."/>
            <person name="Cantor M.N."/>
            <person name="Hua S.X."/>
        </authorList>
    </citation>
    <scope>NUCLEOTIDE SEQUENCE [LARGE SCALE GENOMIC DNA]</scope>
    <source>
        <strain evidence="1 2">MUT 4182</strain>
    </source>
</reference>
<name>A0A0C3QED7_9AGAM</name>
<dbReference type="HOGENOM" id="CLU_1215563_0_0_1"/>